<dbReference type="RefSeq" id="XP_038777674.1">
    <property type="nucleotide sequence ID" value="XM_038921746.1"/>
</dbReference>
<dbReference type="GO" id="GO:0007031">
    <property type="term" value="P:peroxisome organization"/>
    <property type="evidence" value="ECO:0007669"/>
    <property type="project" value="TreeGrafter"/>
</dbReference>
<dbReference type="EMBL" id="CP064812">
    <property type="protein sequence ID" value="QPG74109.1"/>
    <property type="molecule type" value="Genomic_DNA"/>
</dbReference>
<dbReference type="PANTHER" id="PTHR28304">
    <property type="entry name" value="PEROXISOMAL MEMBRANE PROTEIN PEX29"/>
    <property type="match status" value="1"/>
</dbReference>
<dbReference type="GeneID" id="62194832"/>
<feature type="domain" description="TECPR1-like DysF" evidence="6">
    <location>
        <begin position="127"/>
        <end position="560"/>
    </location>
</feature>
<evidence type="ECO:0000256" key="2">
    <source>
        <dbReference type="ARBA" id="ARBA00022692"/>
    </source>
</evidence>
<proteinExistence type="predicted"/>
<dbReference type="GO" id="GO:0005778">
    <property type="term" value="C:peroxisomal membrane"/>
    <property type="evidence" value="ECO:0007669"/>
    <property type="project" value="UniProtKB-ARBA"/>
</dbReference>
<evidence type="ECO:0000256" key="4">
    <source>
        <dbReference type="ARBA" id="ARBA00023136"/>
    </source>
</evidence>
<accession>A0A875S2Q9</accession>
<evidence type="ECO:0000256" key="5">
    <source>
        <dbReference type="SAM" id="Phobius"/>
    </source>
</evidence>
<name>A0A875S2Q9_EENNA</name>
<keyword evidence="2 5" id="KW-0812">Transmembrane</keyword>
<evidence type="ECO:0000313" key="7">
    <source>
        <dbReference type="EMBL" id="QPG74109.1"/>
    </source>
</evidence>
<dbReference type="KEGG" id="bnn:FOA43_001431"/>
<comment type="subcellular location">
    <subcellularLocation>
        <location evidence="1">Membrane</location>
        <topology evidence="1">Multi-pass membrane protein</topology>
    </subcellularLocation>
</comment>
<evidence type="ECO:0000256" key="1">
    <source>
        <dbReference type="ARBA" id="ARBA00004141"/>
    </source>
</evidence>
<feature type="transmembrane region" description="Helical" evidence="5">
    <location>
        <begin position="180"/>
        <end position="200"/>
    </location>
</feature>
<dbReference type="InterPro" id="IPR010482">
    <property type="entry name" value="TECPR1-like_DysF"/>
</dbReference>
<keyword evidence="3 5" id="KW-1133">Transmembrane helix</keyword>
<dbReference type="InterPro" id="IPR052816">
    <property type="entry name" value="Peroxisomal_Membrane_PEX28-32"/>
</dbReference>
<dbReference type="AlphaFoldDB" id="A0A875S2Q9"/>
<feature type="transmembrane region" description="Helical" evidence="5">
    <location>
        <begin position="378"/>
        <end position="405"/>
    </location>
</feature>
<protein>
    <recommendedName>
        <fullName evidence="6">TECPR1-like DysF domain-containing protein</fullName>
    </recommendedName>
</protein>
<dbReference type="Proteomes" id="UP000662931">
    <property type="component" value="Chromosome 1"/>
</dbReference>
<evidence type="ECO:0000313" key="8">
    <source>
        <dbReference type="Proteomes" id="UP000662931"/>
    </source>
</evidence>
<evidence type="ECO:0000256" key="3">
    <source>
        <dbReference type="ARBA" id="ARBA00022989"/>
    </source>
</evidence>
<keyword evidence="8" id="KW-1185">Reference proteome</keyword>
<dbReference type="Pfam" id="PF06398">
    <property type="entry name" value="Pex24p"/>
    <property type="match status" value="1"/>
</dbReference>
<dbReference type="PANTHER" id="PTHR28304:SF1">
    <property type="entry name" value="PEROXISOMAL MEMBRANE PROTEIN PEX28"/>
    <property type="match status" value="1"/>
</dbReference>
<dbReference type="OrthoDB" id="74314at2759"/>
<sequence>MSSPPSSSSSGSYKKKLILKAIDGIHGLSDGYIEGHQRNSHGVEPSKRVTMAALMSGLSEIGMENLTQDDSIHENDEQYAPLPLGQTRKHFTDKLISKVVNKITAAQEGDKLRTRLDDARRAQQPKLSVTQLVLNFRSLSYKMNNFFDFEKKISSILLWDSSWKTLFYLLLYTWGCIYPYMFLLYPLVMICGAVLIPNYLDRHPLDKPEIISERPRGAQNWLFGFLSVSKSEMESYNEEERLSQLREELFERQLREHGYYGLNDSTPMSSAPSSDTEDLVINSGAIYGTIADAKTKLIVQGLVSNENAEKNGSTKDNTDDTGTHSKFVDNLSLVISMRDLQNLTTRLLELMSNFENTLQKHCSFQDEKRSTIVFLEMTLLMAVTCLFGPYIPWKLIFVLVGWVIVLSCHPKRAEFMNQFKSEEKVKEERYSSGSKDVKRISHDIIIDEPIKRRSVAIFEIQQQDISRPSVYRPFAYSRSCFTVSSSRRVERKKPRGTDSLEMVKPPSKRWKFDPNGKWEVDLDTEAWCSDMNIMKEVHVSVDEGWACDLNGEYRRRRLFREVYLV</sequence>
<evidence type="ECO:0000259" key="6">
    <source>
        <dbReference type="Pfam" id="PF06398"/>
    </source>
</evidence>
<organism evidence="7 8">
    <name type="scientific">Eeniella nana</name>
    <name type="common">Yeast</name>
    <name type="synonym">Brettanomyces nanus</name>
    <dbReference type="NCBI Taxonomy" id="13502"/>
    <lineage>
        <taxon>Eukaryota</taxon>
        <taxon>Fungi</taxon>
        <taxon>Dikarya</taxon>
        <taxon>Ascomycota</taxon>
        <taxon>Saccharomycotina</taxon>
        <taxon>Pichiomycetes</taxon>
        <taxon>Pichiales</taxon>
        <taxon>Pichiaceae</taxon>
        <taxon>Brettanomyces</taxon>
    </lineage>
</organism>
<reference evidence="7" key="1">
    <citation type="submission" date="2020-10" db="EMBL/GenBank/DDBJ databases">
        <authorList>
            <person name="Roach M.J.R."/>
        </authorList>
    </citation>
    <scope>NUCLEOTIDE SEQUENCE</scope>
    <source>
        <strain evidence="7">CBS 1945</strain>
    </source>
</reference>
<gene>
    <name evidence="7" type="ORF">FOA43_001431</name>
</gene>
<keyword evidence="4 5" id="KW-0472">Membrane</keyword>